<feature type="transmembrane region" description="Helical" evidence="1">
    <location>
        <begin position="59"/>
        <end position="92"/>
    </location>
</feature>
<dbReference type="PaxDb" id="273057-SSO1296"/>
<dbReference type="InParanoid" id="Q97YM7"/>
<proteinExistence type="predicted"/>
<dbReference type="PIR" id="F90284">
    <property type="entry name" value="F90284"/>
</dbReference>
<gene>
    <name evidence="2" type="ordered locus">SSO1296</name>
</gene>
<dbReference type="HOGENOM" id="CLU_2313923_0_0_2"/>
<dbReference type="Proteomes" id="UP000001974">
    <property type="component" value="Chromosome"/>
</dbReference>
<keyword evidence="1" id="KW-1133">Transmembrane helix</keyword>
<keyword evidence="1" id="KW-0472">Membrane</keyword>
<evidence type="ECO:0000313" key="3">
    <source>
        <dbReference type="Proteomes" id="UP000001974"/>
    </source>
</evidence>
<protein>
    <submittedName>
        <fullName evidence="2">Uncharacterized protein</fullName>
    </submittedName>
</protein>
<sequence length="99" mass="11427">MMLNTLSISGFFQIFTYTIHKSCIKTILVKLSASSTRKRSSGYKKKIVYMYFKKKKNILYSLAVFFLTVGIIDINIIISMNAITIAGIPYTWYNVYFPT</sequence>
<keyword evidence="1" id="KW-0812">Transmembrane</keyword>
<evidence type="ECO:0000256" key="1">
    <source>
        <dbReference type="SAM" id="Phobius"/>
    </source>
</evidence>
<accession>Q97YM7</accession>
<keyword evidence="3" id="KW-1185">Reference proteome</keyword>
<dbReference type="EMBL" id="AE006641">
    <property type="protein sequence ID" value="AAK41533.1"/>
    <property type="molecule type" value="Genomic_DNA"/>
</dbReference>
<dbReference type="EnsemblBacteria" id="AAK41533">
    <property type="protein sequence ID" value="AAK41533"/>
    <property type="gene ID" value="SSO1296"/>
</dbReference>
<evidence type="ECO:0000313" key="2">
    <source>
        <dbReference type="EMBL" id="AAK41533.1"/>
    </source>
</evidence>
<organism evidence="2 3">
    <name type="scientific">Saccharolobus solfataricus (strain ATCC 35092 / DSM 1617 / JCM 11322 / P2)</name>
    <name type="common">Sulfolobus solfataricus</name>
    <dbReference type="NCBI Taxonomy" id="273057"/>
    <lineage>
        <taxon>Archaea</taxon>
        <taxon>Thermoproteota</taxon>
        <taxon>Thermoprotei</taxon>
        <taxon>Sulfolobales</taxon>
        <taxon>Sulfolobaceae</taxon>
        <taxon>Saccharolobus</taxon>
    </lineage>
</organism>
<dbReference type="AlphaFoldDB" id="Q97YM7"/>
<dbReference type="KEGG" id="sso:SSO1296"/>
<reference evidence="3" key="1">
    <citation type="journal article" date="2001" name="Proc. Natl. Acad. Sci. U.S.A.">
        <title>The complete genome of the crenarchaeon Sulfolobus solfataricus P2.</title>
        <authorList>
            <person name="She Q."/>
            <person name="Singh R.K."/>
            <person name="Confalonieri F."/>
            <person name="Zivanovic Y."/>
            <person name="Allard G."/>
            <person name="Awayez M.J."/>
            <person name="Chan-Weiher C.C.-Y."/>
            <person name="Clausen I.G."/>
            <person name="Curtis B.A."/>
            <person name="De Moors A."/>
            <person name="Erauso G."/>
            <person name="Fletcher C."/>
            <person name="Gordon P.M.K."/>
            <person name="Heikamp-de Jong I."/>
            <person name="Jeffries A.C."/>
            <person name="Kozera C.J."/>
            <person name="Medina N."/>
            <person name="Peng X."/>
            <person name="Thi-Ngoc H.P."/>
            <person name="Redder P."/>
            <person name="Schenk M.E."/>
            <person name="Theriault C."/>
            <person name="Tolstrup N."/>
            <person name="Charlebois R.L."/>
            <person name="Doolittle W.F."/>
            <person name="Duguet M."/>
            <person name="Gaasterland T."/>
            <person name="Garrett R.A."/>
            <person name="Ragan M.A."/>
            <person name="Sensen C.W."/>
            <person name="Van der Oost J."/>
        </authorList>
    </citation>
    <scope>NUCLEOTIDE SEQUENCE [LARGE SCALE GENOMIC DNA]</scope>
    <source>
        <strain evidence="3">ATCC 35092 / DSM 1617 / JCM 11322 / P2</strain>
    </source>
</reference>
<name>Q97YM7_SACS2</name>